<dbReference type="Proteomes" id="UP000289281">
    <property type="component" value="Chromosome"/>
</dbReference>
<accession>A0A3S5BQX2</accession>
<dbReference type="AlphaFoldDB" id="A0A3S5BQX2"/>
<proteinExistence type="predicted"/>
<reference evidence="1 2" key="1">
    <citation type="submission" date="2016-08" db="EMBL/GenBank/DDBJ databases">
        <title>Whole genome shotgun sequence of Helicobacter pylori strain ATCC43504.</title>
        <authorList>
            <person name="Mimuro H."/>
            <person name="Ogura Y."/>
            <person name="Katsura K."/>
            <person name="Hayashi T."/>
        </authorList>
    </citation>
    <scope>NUCLEOTIDE SEQUENCE [LARGE SCALE GENOMIC DNA]</scope>
    <source>
        <strain evidence="2">ATCC 43504</strain>
    </source>
</reference>
<gene>
    <name evidence="1" type="ORF">HPATCC43504_00078</name>
</gene>
<name>A0A3S5BQX2_HELPX</name>
<sequence>MTINKNEFYNNFNNLGALTIYYALHGLHKEPLLIQSLFF</sequence>
<evidence type="ECO:0000313" key="2">
    <source>
        <dbReference type="Proteomes" id="UP000289281"/>
    </source>
</evidence>
<dbReference type="EMBL" id="AP017632">
    <property type="protein sequence ID" value="BBI22013.1"/>
    <property type="molecule type" value="Genomic_DNA"/>
</dbReference>
<evidence type="ECO:0000313" key="1">
    <source>
        <dbReference type="EMBL" id="BBI22013.1"/>
    </source>
</evidence>
<organism evidence="1 2">
    <name type="scientific">Helicobacter pylori</name>
    <name type="common">Campylobacter pylori</name>
    <dbReference type="NCBI Taxonomy" id="210"/>
    <lineage>
        <taxon>Bacteria</taxon>
        <taxon>Pseudomonadati</taxon>
        <taxon>Campylobacterota</taxon>
        <taxon>Epsilonproteobacteria</taxon>
        <taxon>Campylobacterales</taxon>
        <taxon>Helicobacteraceae</taxon>
        <taxon>Helicobacter</taxon>
    </lineage>
</organism>
<protein>
    <submittedName>
        <fullName evidence="1">Uncharacterized protein</fullName>
    </submittedName>
</protein>